<comment type="caution">
    <text evidence="9">The sequence shown here is derived from an EMBL/GenBank/DDBJ whole genome shotgun (WGS) entry which is preliminary data.</text>
</comment>
<proteinExistence type="predicted"/>
<dbReference type="InterPro" id="IPR011701">
    <property type="entry name" value="MFS"/>
</dbReference>
<dbReference type="PANTHER" id="PTHR43791">
    <property type="entry name" value="PERMEASE-RELATED"/>
    <property type="match status" value="1"/>
</dbReference>
<dbReference type="FunFam" id="1.20.1250.20:FF:000013">
    <property type="entry name" value="MFS general substrate transporter"/>
    <property type="match status" value="1"/>
</dbReference>
<feature type="transmembrane region" description="Helical" evidence="7">
    <location>
        <begin position="143"/>
        <end position="167"/>
    </location>
</feature>
<feature type="transmembrane region" description="Helical" evidence="7">
    <location>
        <begin position="212"/>
        <end position="234"/>
    </location>
</feature>
<dbReference type="Pfam" id="PF07690">
    <property type="entry name" value="MFS_1"/>
    <property type="match status" value="1"/>
</dbReference>
<dbReference type="InterPro" id="IPR020846">
    <property type="entry name" value="MFS_dom"/>
</dbReference>
<evidence type="ECO:0000256" key="4">
    <source>
        <dbReference type="ARBA" id="ARBA00022989"/>
    </source>
</evidence>
<keyword evidence="2" id="KW-0813">Transport</keyword>
<dbReference type="SUPFAM" id="SSF103473">
    <property type="entry name" value="MFS general substrate transporter"/>
    <property type="match status" value="1"/>
</dbReference>
<reference evidence="9" key="1">
    <citation type="submission" date="2022-07" db="EMBL/GenBank/DDBJ databases">
        <title>Fungi with potential for degradation of polypropylene.</title>
        <authorList>
            <person name="Gostincar C."/>
        </authorList>
    </citation>
    <scope>NUCLEOTIDE SEQUENCE</scope>
    <source>
        <strain evidence="9">EXF-13308</strain>
    </source>
</reference>
<organism evidence="9 10">
    <name type="scientific">Pleurostoma richardsiae</name>
    <dbReference type="NCBI Taxonomy" id="41990"/>
    <lineage>
        <taxon>Eukaryota</taxon>
        <taxon>Fungi</taxon>
        <taxon>Dikarya</taxon>
        <taxon>Ascomycota</taxon>
        <taxon>Pezizomycotina</taxon>
        <taxon>Sordariomycetes</taxon>
        <taxon>Sordariomycetidae</taxon>
        <taxon>Calosphaeriales</taxon>
        <taxon>Pleurostomataceae</taxon>
        <taxon>Pleurostoma</taxon>
    </lineage>
</organism>
<feature type="transmembrane region" description="Helical" evidence="7">
    <location>
        <begin position="373"/>
        <end position="395"/>
    </location>
</feature>
<evidence type="ECO:0000256" key="5">
    <source>
        <dbReference type="ARBA" id="ARBA00023136"/>
    </source>
</evidence>
<sequence>MEKVNIEDTNALPPVKPTSNHVEECPDKACERVQALPDPDAERRLVRKLDRTVLTWITLLYLLSYLDRSNIGNARNIGLATDLGLSSRMYQIASAAFYIGTVTCGTIGGLMLKVVRPSYWLGICAIGWGAVSTLQAACTTPGGLIAVRLFLGIFEASFAPGCALYLSFWYLKSELSLRIAVYAGMSAVSGIVSGLISYGLGTAQGKMAIQAWQALFIVEGLPTFCLGLLTLWILPGRPESGRHHWFTEEEHSIVLNRRSRFTRNADNGISLAQVKGAFLDYRLYLFILIYSGPCFSLTVSSVFLPTVVGTLGYSSIRANLMTVPVYAAAYIILLIMAGISDKTRIRGTPVAFGTLISGLGYILLGTIRNDTARYVSCFLSVVGSYVAFPIVLAWIASTFAGDTKAGVGIGIVIAVTHAIGVAASNVYPTSDEPQYTMGNAVSSALSFLSSVSAMAMSMLLYRENRKRDRRFGRPEIGVPIDMGGDADRSPDYRYQI</sequence>
<protein>
    <submittedName>
        <fullName evidence="9">MFS general substrate transporter</fullName>
    </submittedName>
</protein>
<keyword evidence="4 7" id="KW-1133">Transmembrane helix</keyword>
<dbReference type="GO" id="GO:0022857">
    <property type="term" value="F:transmembrane transporter activity"/>
    <property type="evidence" value="ECO:0007669"/>
    <property type="project" value="InterPro"/>
</dbReference>
<feature type="transmembrane region" description="Helical" evidence="7">
    <location>
        <begin position="283"/>
        <end position="304"/>
    </location>
</feature>
<dbReference type="EMBL" id="JANBVO010000001">
    <property type="protein sequence ID" value="KAJ9157660.1"/>
    <property type="molecule type" value="Genomic_DNA"/>
</dbReference>
<keyword evidence="3 7" id="KW-0812">Transmembrane</keyword>
<accession>A0AA38W0U6</accession>
<feature type="region of interest" description="Disordered" evidence="6">
    <location>
        <begin position="1"/>
        <end position="23"/>
    </location>
</feature>
<dbReference type="Proteomes" id="UP001174694">
    <property type="component" value="Unassembled WGS sequence"/>
</dbReference>
<evidence type="ECO:0000256" key="1">
    <source>
        <dbReference type="ARBA" id="ARBA00004141"/>
    </source>
</evidence>
<evidence type="ECO:0000256" key="7">
    <source>
        <dbReference type="SAM" id="Phobius"/>
    </source>
</evidence>
<evidence type="ECO:0000259" key="8">
    <source>
        <dbReference type="PROSITE" id="PS50850"/>
    </source>
</evidence>
<dbReference type="PANTHER" id="PTHR43791:SF36">
    <property type="entry name" value="TRANSPORTER, PUTATIVE (AFU_ORTHOLOGUE AFUA_6G08340)-RELATED"/>
    <property type="match status" value="1"/>
</dbReference>
<dbReference type="PROSITE" id="PS50850">
    <property type="entry name" value="MFS"/>
    <property type="match status" value="1"/>
</dbReference>
<dbReference type="InterPro" id="IPR036259">
    <property type="entry name" value="MFS_trans_sf"/>
</dbReference>
<feature type="transmembrane region" description="Helical" evidence="7">
    <location>
        <begin position="179"/>
        <end position="200"/>
    </location>
</feature>
<evidence type="ECO:0000256" key="2">
    <source>
        <dbReference type="ARBA" id="ARBA00022448"/>
    </source>
</evidence>
<evidence type="ECO:0000313" key="9">
    <source>
        <dbReference type="EMBL" id="KAJ9157660.1"/>
    </source>
</evidence>
<feature type="transmembrane region" description="Helical" evidence="7">
    <location>
        <begin position="316"/>
        <end position="337"/>
    </location>
</feature>
<gene>
    <name evidence="9" type="ORF">NKR23_g338</name>
</gene>
<feature type="transmembrane region" description="Helical" evidence="7">
    <location>
        <begin position="349"/>
        <end position="367"/>
    </location>
</feature>
<feature type="transmembrane region" description="Helical" evidence="7">
    <location>
        <begin position="91"/>
        <end position="112"/>
    </location>
</feature>
<evidence type="ECO:0000313" key="10">
    <source>
        <dbReference type="Proteomes" id="UP001174694"/>
    </source>
</evidence>
<keyword evidence="10" id="KW-1185">Reference proteome</keyword>
<feature type="transmembrane region" description="Helical" evidence="7">
    <location>
        <begin position="119"/>
        <end position="137"/>
    </location>
</feature>
<evidence type="ECO:0000256" key="6">
    <source>
        <dbReference type="SAM" id="MobiDB-lite"/>
    </source>
</evidence>
<name>A0AA38W0U6_9PEZI</name>
<comment type="subcellular location">
    <subcellularLocation>
        <location evidence="1">Membrane</location>
        <topology evidence="1">Multi-pass membrane protein</topology>
    </subcellularLocation>
</comment>
<keyword evidence="5 7" id="KW-0472">Membrane</keyword>
<dbReference type="AlphaFoldDB" id="A0AA38W0U6"/>
<feature type="transmembrane region" description="Helical" evidence="7">
    <location>
        <begin position="407"/>
        <end position="428"/>
    </location>
</feature>
<dbReference type="FunFam" id="1.20.1250.20:FF:000018">
    <property type="entry name" value="MFS transporter permease"/>
    <property type="match status" value="1"/>
</dbReference>
<dbReference type="Gene3D" id="1.20.1250.20">
    <property type="entry name" value="MFS general substrate transporter like domains"/>
    <property type="match status" value="1"/>
</dbReference>
<feature type="domain" description="Major facilitator superfamily (MFS) profile" evidence="8">
    <location>
        <begin position="53"/>
        <end position="467"/>
    </location>
</feature>
<dbReference type="GO" id="GO:0016020">
    <property type="term" value="C:membrane"/>
    <property type="evidence" value="ECO:0007669"/>
    <property type="project" value="UniProtKB-SubCell"/>
</dbReference>
<evidence type="ECO:0000256" key="3">
    <source>
        <dbReference type="ARBA" id="ARBA00022692"/>
    </source>
</evidence>
<feature type="transmembrane region" description="Helical" evidence="7">
    <location>
        <begin position="440"/>
        <end position="461"/>
    </location>
</feature>